<feature type="region of interest" description="Disordered" evidence="1">
    <location>
        <begin position="199"/>
        <end position="224"/>
    </location>
</feature>
<dbReference type="Gene3D" id="3.90.176.10">
    <property type="entry name" value="Toxin ADP-ribosyltransferase, Chain A, domain 1"/>
    <property type="match status" value="1"/>
</dbReference>
<dbReference type="RefSeq" id="WP_251803161.1">
    <property type="nucleotide sequence ID" value="NZ_JAMQOL010000059.1"/>
</dbReference>
<name>A0ABT0YDA5_9ACTN</name>
<reference evidence="2 3" key="1">
    <citation type="submission" date="2022-06" db="EMBL/GenBank/DDBJ databases">
        <title>Actinoplanes abujensis sp. nov., isolated from Nigerian arid soil.</title>
        <authorList>
            <person name="Ding P."/>
        </authorList>
    </citation>
    <scope>NUCLEOTIDE SEQUENCE [LARGE SCALE GENOMIC DNA]</scope>
    <source>
        <strain evidence="3">TRM88002</strain>
    </source>
</reference>
<evidence type="ECO:0008006" key="4">
    <source>
        <dbReference type="Google" id="ProtNLM"/>
    </source>
</evidence>
<feature type="region of interest" description="Disordered" evidence="1">
    <location>
        <begin position="448"/>
        <end position="519"/>
    </location>
</feature>
<evidence type="ECO:0000313" key="3">
    <source>
        <dbReference type="Proteomes" id="UP001523216"/>
    </source>
</evidence>
<dbReference type="Proteomes" id="UP001523216">
    <property type="component" value="Unassembled WGS sequence"/>
</dbReference>
<dbReference type="EMBL" id="JAMQOL010000059">
    <property type="protein sequence ID" value="MCM4083462.1"/>
    <property type="molecule type" value="Genomic_DNA"/>
</dbReference>
<evidence type="ECO:0000313" key="2">
    <source>
        <dbReference type="EMBL" id="MCM4083462.1"/>
    </source>
</evidence>
<keyword evidence="3" id="KW-1185">Reference proteome</keyword>
<protein>
    <recommendedName>
        <fullName evidence="4">NAD(+)--protein-arginine ADP-ribosyltransferase</fullName>
    </recommendedName>
</protein>
<gene>
    <name evidence="2" type="ORF">LXN57_38535</name>
</gene>
<sequence length="775" mass="77970">MAAGGSPGGGVRPVAPVVAEFAGATLVLRTEADAVLPLHRVAGGLPAEAGRRAVLCAPSVTARPELFEVLLEALTEHLGGAAAGIRLVPLGGYATSVDPPAEAGIVAEWIGQEVAVPRSAFAVPAGDVLDPAPWVVSHPDGTVRAEPPWPSSPLPPPSPSPPSPPPPPPPPPSPSPVPTVAMPAVVTAGGRAVLRTNGGFADLPVRRPGQTWHPPRPWARDRPATPDVAAGALATTPGRRTVAGWSFVDEPGLGGGCVLAGFLVEIATSVTGFRVAGRPVTPRALATLLAACRAGDTRPLVLVPSGVPVRGPAADLLFAGLAEAIATPVYAPDGPVTRTATGLLRSSGTFLRWSGRRTGGQRRGQNAGPVLPPLPAPRARPRSSGPARTDTAVPAAPSPSSPGGGALGPEVAGSVGPAIAELLGPEIAALLSPARWTSLLLPAVPSPADAAPPAVPQEEGQATEGAVPTAGPPPPDAAMPAPATAAADPAGGAEPPPADHLQDSPARPAPRRLADDGRDLTMADRAALRQALGSRYDAHARVVVRTLAQSPGLRAVAGAAGELTTGLVAVRAYCDDQREPVNAFLRGAGPEADADRLTVVARSVAYGLRRLPSVLGPVFQYGLGATPASAYRPGDLVVEPAFLDVGLAAGAGTAPAGTRFVIWSVSARRLDGLDAAARASAIFPPGSRFQVLAVENGAADRVARVLLRDLAASVRGGQEDAERIIERLRAADRPAAPAAGAPAPLSFAPGLDDAGLPFPVPAVAGTVIADEDGRA</sequence>
<accession>A0ABT0YDA5</accession>
<proteinExistence type="predicted"/>
<comment type="caution">
    <text evidence="2">The sequence shown here is derived from an EMBL/GenBank/DDBJ whole genome shotgun (WGS) entry which is preliminary data.</text>
</comment>
<feature type="compositionally biased region" description="Low complexity" evidence="1">
    <location>
        <begin position="478"/>
        <end position="493"/>
    </location>
</feature>
<feature type="region of interest" description="Disordered" evidence="1">
    <location>
        <begin position="353"/>
        <end position="409"/>
    </location>
</feature>
<organism evidence="2 3">
    <name type="scientific">Paractinoplanes hotanensis</name>
    <dbReference type="NCBI Taxonomy" id="2906497"/>
    <lineage>
        <taxon>Bacteria</taxon>
        <taxon>Bacillati</taxon>
        <taxon>Actinomycetota</taxon>
        <taxon>Actinomycetes</taxon>
        <taxon>Micromonosporales</taxon>
        <taxon>Micromonosporaceae</taxon>
        <taxon>Paractinoplanes</taxon>
    </lineage>
</organism>
<evidence type="ECO:0000256" key="1">
    <source>
        <dbReference type="SAM" id="MobiDB-lite"/>
    </source>
</evidence>
<feature type="compositionally biased region" description="Pro residues" evidence="1">
    <location>
        <begin position="147"/>
        <end position="176"/>
    </location>
</feature>
<feature type="region of interest" description="Disordered" evidence="1">
    <location>
        <begin position="137"/>
        <end position="176"/>
    </location>
</feature>